<dbReference type="UniPathway" id="UPA00077">
    <property type="reaction ID" value="UER00149"/>
</dbReference>
<dbReference type="InterPro" id="IPR006805">
    <property type="entry name" value="Anth_synth_I_N"/>
</dbReference>
<dbReference type="InterPro" id="IPR005801">
    <property type="entry name" value="ADC_synthase"/>
</dbReference>
<dbReference type="PANTHER" id="PTHR11236">
    <property type="entry name" value="AMINOBENZOATE/ANTHRANILATE SYNTHASE"/>
    <property type="match status" value="1"/>
</dbReference>
<dbReference type="SUPFAM" id="SSF52317">
    <property type="entry name" value="Class I glutamine amidotransferase-like"/>
    <property type="match status" value="1"/>
</dbReference>
<dbReference type="SUPFAM" id="SSF56322">
    <property type="entry name" value="ADC synthase"/>
    <property type="match status" value="1"/>
</dbReference>
<feature type="domain" description="Anthranilate synthase component I N-terminal" evidence="13">
    <location>
        <begin position="294"/>
        <end position="487"/>
    </location>
</feature>
<dbReference type="InterPro" id="IPR006221">
    <property type="entry name" value="TrpG/PapA_dom"/>
</dbReference>
<dbReference type="InParanoid" id="A0A316YLK2"/>
<dbReference type="GO" id="GO:0000162">
    <property type="term" value="P:L-tryptophan biosynthetic process"/>
    <property type="evidence" value="ECO:0007669"/>
    <property type="project" value="TreeGrafter"/>
</dbReference>
<dbReference type="GO" id="GO:0046656">
    <property type="term" value="P:folic acid biosynthetic process"/>
    <property type="evidence" value="ECO:0007669"/>
    <property type="project" value="UniProtKB-KW"/>
</dbReference>
<dbReference type="AlphaFoldDB" id="A0A316YLK2"/>
<protein>
    <recommendedName>
        <fullName evidence="4">aminodeoxychorismate synthase</fullName>
        <ecNumber evidence="4">2.6.1.85</ecNumber>
    </recommendedName>
    <alternativeName>
        <fullName evidence="8">Para-aminobenzoate synthase</fullName>
    </alternativeName>
    <alternativeName>
        <fullName evidence="9">p-aminobenzoic acid synthase</fullName>
    </alternativeName>
</protein>
<evidence type="ECO:0000256" key="6">
    <source>
        <dbReference type="ARBA" id="ARBA00022909"/>
    </source>
</evidence>
<evidence type="ECO:0000259" key="12">
    <source>
        <dbReference type="Pfam" id="PF00425"/>
    </source>
</evidence>
<comment type="catalytic activity">
    <reaction evidence="1">
        <text>chorismate + L-glutamine = 4-amino-4-deoxychorismate + L-glutamate</text>
        <dbReference type="Rhea" id="RHEA:11672"/>
        <dbReference type="ChEBI" id="CHEBI:29748"/>
        <dbReference type="ChEBI" id="CHEBI:29985"/>
        <dbReference type="ChEBI" id="CHEBI:58359"/>
        <dbReference type="ChEBI" id="CHEBI:58406"/>
        <dbReference type="EC" id="2.6.1.85"/>
    </reaction>
</comment>
<dbReference type="CDD" id="cd01743">
    <property type="entry name" value="GATase1_Anthranilate_Synthase"/>
    <property type="match status" value="1"/>
</dbReference>
<dbReference type="GO" id="GO:0005737">
    <property type="term" value="C:cytoplasm"/>
    <property type="evidence" value="ECO:0007669"/>
    <property type="project" value="TreeGrafter"/>
</dbReference>
<evidence type="ECO:0000259" key="13">
    <source>
        <dbReference type="Pfam" id="PF04715"/>
    </source>
</evidence>
<sequence length="854" mass="94574">MEMDERFPRLLIIDHADSYTLNLVPLIIRSLPHVSPAHILARCIVVSHTDPRLTQILPHVDALILGPGPGHPSHPADFSASLSILRRMLQDAGEFVLPTLGICLGHQGLAVALGGQVQRAPSIRHGVSSRLELLKAEGCRWGDIFEGLQGEKIDVIRYNSLTVVESSLRTEELRTTAISNDDGERVIMGLQHSSLPLWGVQFHPESICSGGGGAMLANFVRETNRFWATAGAVRKEAFGCELPGWVRQVGRSLVEASLPLSPPARNGEEAEKRRFRVVSRRLFSPPGSIGREKVFEKLFREKGRSVWLDGSRHGDPQSRFSYMAGPSFSLSYDVRMGHLALSRRNRLRKTLPFSPSASAPGSKTKAHEVNEHGLPTPMTSRSASPASERMSAATSSSQETFWTFLDALQKQLQAQTYFPREDEEETPPFKTGFVGYFSYEMKDESLPPSPAHPNRKEGQEKWVDLPTADFGFCDRVLAFDDKKQEWTAYALLLEVSSGEAEGAELAMIQEALEEDDLGLSLAQIQDWFDKVQQTIHLAEPTSVPPSLVEKGLPRLVPLDDASTYIEKVEKCRRLISQGQSYELCLTTRFRGETDGENEEGDEGAWSTYKSLRQRNPAPYSAYLELDDSRKKILSTSPERFMSMSRDGRISMKPIKGTLARAGFKAGDHEAMRASGMEEVEWKKAIDEKRRRALEADPKERAENLMIVDLIRNDLVSFCDPASVAVPRLMVVESYESVHQLVTTVSALRSRPDIGPTECLRRSFPPGSMTGAPKKRSCELLDQLEGGVDRGIYAGILGWIGLDGAATFSVVIRTACFDGSRVEVGAGGAVTYLSEPAKEWREALDKVESIASVKR</sequence>
<dbReference type="GO" id="GO:0046820">
    <property type="term" value="F:4-amino-4-deoxychorismate synthase activity"/>
    <property type="evidence" value="ECO:0007669"/>
    <property type="project" value="UniProtKB-EC"/>
</dbReference>
<evidence type="ECO:0000256" key="5">
    <source>
        <dbReference type="ARBA" id="ARBA00022679"/>
    </source>
</evidence>
<evidence type="ECO:0000256" key="4">
    <source>
        <dbReference type="ARBA" id="ARBA00013139"/>
    </source>
</evidence>
<evidence type="ECO:0000256" key="10">
    <source>
        <dbReference type="SAM" id="MobiDB-lite"/>
    </source>
</evidence>
<evidence type="ECO:0000256" key="7">
    <source>
        <dbReference type="ARBA" id="ARBA00022962"/>
    </source>
</evidence>
<dbReference type="Gene3D" id="3.60.120.10">
    <property type="entry name" value="Anthranilate synthase"/>
    <property type="match status" value="1"/>
</dbReference>
<gene>
    <name evidence="14" type="ORF">FA10DRAFT_302862</name>
</gene>
<dbReference type="EC" id="2.6.1.85" evidence="4"/>
<dbReference type="InterPro" id="IPR029062">
    <property type="entry name" value="Class_I_gatase-like"/>
</dbReference>
<feature type="region of interest" description="Disordered" evidence="10">
    <location>
        <begin position="350"/>
        <end position="392"/>
    </location>
</feature>
<dbReference type="PANTHER" id="PTHR11236:SF18">
    <property type="entry name" value="AMINODEOXYCHORISMATE SYNTHASE"/>
    <property type="match status" value="1"/>
</dbReference>
<evidence type="ECO:0000256" key="3">
    <source>
        <dbReference type="ARBA" id="ARBA00005970"/>
    </source>
</evidence>
<feature type="domain" description="Glutamine amidotransferase" evidence="11">
    <location>
        <begin position="13"/>
        <end position="221"/>
    </location>
</feature>
<evidence type="ECO:0000313" key="15">
    <source>
        <dbReference type="Proteomes" id="UP000245768"/>
    </source>
</evidence>
<dbReference type="InterPro" id="IPR019999">
    <property type="entry name" value="Anth_synth_I-like"/>
</dbReference>
<dbReference type="Pfam" id="PF00117">
    <property type="entry name" value="GATase"/>
    <property type="match status" value="1"/>
</dbReference>
<dbReference type="OrthoDB" id="64220at2759"/>
<dbReference type="PROSITE" id="PS51273">
    <property type="entry name" value="GATASE_TYPE_1"/>
    <property type="match status" value="1"/>
</dbReference>
<dbReference type="Pfam" id="PF04715">
    <property type="entry name" value="Anth_synt_I_N"/>
    <property type="match status" value="1"/>
</dbReference>
<evidence type="ECO:0000256" key="8">
    <source>
        <dbReference type="ARBA" id="ARBA00031329"/>
    </source>
</evidence>
<dbReference type="GeneID" id="37047094"/>
<evidence type="ECO:0000256" key="9">
    <source>
        <dbReference type="ARBA" id="ARBA00031904"/>
    </source>
</evidence>
<dbReference type="Proteomes" id="UP000245768">
    <property type="component" value="Unassembled WGS sequence"/>
</dbReference>
<evidence type="ECO:0000256" key="2">
    <source>
        <dbReference type="ARBA" id="ARBA00005009"/>
    </source>
</evidence>
<organism evidence="14 15">
    <name type="scientific">Acaromyces ingoldii</name>
    <dbReference type="NCBI Taxonomy" id="215250"/>
    <lineage>
        <taxon>Eukaryota</taxon>
        <taxon>Fungi</taxon>
        <taxon>Dikarya</taxon>
        <taxon>Basidiomycota</taxon>
        <taxon>Ustilaginomycotina</taxon>
        <taxon>Exobasidiomycetes</taxon>
        <taxon>Exobasidiales</taxon>
        <taxon>Cryptobasidiaceae</taxon>
        <taxon>Acaromyces</taxon>
    </lineage>
</organism>
<evidence type="ECO:0000256" key="1">
    <source>
        <dbReference type="ARBA" id="ARBA00001000"/>
    </source>
</evidence>
<dbReference type="GO" id="GO:0008153">
    <property type="term" value="P:4-aminobenzoate biosynthetic process"/>
    <property type="evidence" value="ECO:0007669"/>
    <property type="project" value="TreeGrafter"/>
</dbReference>
<dbReference type="Gene3D" id="3.40.50.880">
    <property type="match status" value="1"/>
</dbReference>
<keyword evidence="15" id="KW-1185">Reference proteome</keyword>
<keyword evidence="7" id="KW-0315">Glutamine amidotransferase</keyword>
<proteinExistence type="inferred from homology"/>
<keyword evidence="5" id="KW-0808">Transferase</keyword>
<dbReference type="PRINTS" id="PR00097">
    <property type="entry name" value="ANTSNTHASEII"/>
</dbReference>
<comment type="similarity">
    <text evidence="3">In the C-terminal section; belongs to the anthranilate synthase component I family.</text>
</comment>
<dbReference type="Pfam" id="PF00425">
    <property type="entry name" value="Chorismate_bind"/>
    <property type="match status" value="1"/>
</dbReference>
<dbReference type="GO" id="GO:0046654">
    <property type="term" value="P:tetrahydrofolate biosynthetic process"/>
    <property type="evidence" value="ECO:0007669"/>
    <property type="project" value="UniProtKB-UniPathway"/>
</dbReference>
<feature type="domain" description="Chorismate-utilising enzyme C-terminal" evidence="12">
    <location>
        <begin position="562"/>
        <end position="845"/>
    </location>
</feature>
<dbReference type="RefSeq" id="XP_025376736.1">
    <property type="nucleotide sequence ID" value="XM_025525178.1"/>
</dbReference>
<dbReference type="STRING" id="215250.A0A316YLK2"/>
<accession>A0A316YLK2</accession>
<dbReference type="PRINTS" id="PR00096">
    <property type="entry name" value="GATASE"/>
</dbReference>
<dbReference type="InterPro" id="IPR017926">
    <property type="entry name" value="GATASE"/>
</dbReference>
<dbReference type="EMBL" id="KZ819637">
    <property type="protein sequence ID" value="PWN89538.1"/>
    <property type="molecule type" value="Genomic_DNA"/>
</dbReference>
<keyword evidence="6" id="KW-0289">Folate biosynthesis</keyword>
<evidence type="ECO:0000313" key="14">
    <source>
        <dbReference type="EMBL" id="PWN89538.1"/>
    </source>
</evidence>
<reference evidence="14 15" key="1">
    <citation type="journal article" date="2018" name="Mol. Biol. Evol.">
        <title>Broad Genomic Sampling Reveals a Smut Pathogenic Ancestry of the Fungal Clade Ustilaginomycotina.</title>
        <authorList>
            <person name="Kijpornyongpan T."/>
            <person name="Mondo S.J."/>
            <person name="Barry K."/>
            <person name="Sandor L."/>
            <person name="Lee J."/>
            <person name="Lipzen A."/>
            <person name="Pangilinan J."/>
            <person name="LaButti K."/>
            <person name="Hainaut M."/>
            <person name="Henrissat B."/>
            <person name="Grigoriev I.V."/>
            <person name="Spatafora J.W."/>
            <person name="Aime M.C."/>
        </authorList>
    </citation>
    <scope>NUCLEOTIDE SEQUENCE [LARGE SCALE GENOMIC DNA]</scope>
    <source>
        <strain evidence="14 15">MCA 4198</strain>
    </source>
</reference>
<dbReference type="InterPro" id="IPR015890">
    <property type="entry name" value="Chorismate_C"/>
</dbReference>
<name>A0A316YLK2_9BASI</name>
<evidence type="ECO:0000259" key="11">
    <source>
        <dbReference type="Pfam" id="PF00117"/>
    </source>
</evidence>
<comment type="pathway">
    <text evidence="2">Cofactor biosynthesis; tetrahydrofolate biosynthesis; 4-aminobenzoate from chorismate: step 1/2.</text>
</comment>
<dbReference type="FunCoup" id="A0A316YLK2">
    <property type="interactions" value="112"/>
</dbReference>